<dbReference type="Proteomes" id="UP000515908">
    <property type="component" value="Chromosome 19"/>
</dbReference>
<name>A0A7G2CS20_9TRYP</name>
<dbReference type="AlphaFoldDB" id="A0A7G2CS20"/>
<feature type="compositionally biased region" description="Basic and acidic residues" evidence="1">
    <location>
        <begin position="235"/>
        <end position="257"/>
    </location>
</feature>
<sequence>MLLRRTTALRAGFSSAAFTGADGGEFERLKKEQERLKKENTTSDNNNNNMKYTGDSAYYASFYDAKDNNAKESLQRPTRETYEAMTTEALLQLLDRRETQIKQLRSIYENFHYQCDKNYRKMIFDYHDKAAQLSQVHGRMQAASIAISRDTLMQLREEQEMYNRDKRLIFAVCVVFVVLFWVWVRRHYISRKEVMNHTAEGHFGLDRMEKSVSVLGAGSYGGGAGMFGKGKRSARTWETDWEREVRERKERETKGQS</sequence>
<keyword evidence="4" id="KW-1185">Reference proteome</keyword>
<evidence type="ECO:0000313" key="3">
    <source>
        <dbReference type="EMBL" id="CAD2220992.1"/>
    </source>
</evidence>
<keyword evidence="2" id="KW-1133">Transmembrane helix</keyword>
<accession>A0A7G2CS20</accession>
<proteinExistence type="predicted"/>
<feature type="transmembrane region" description="Helical" evidence="2">
    <location>
        <begin position="168"/>
        <end position="184"/>
    </location>
</feature>
<dbReference type="EMBL" id="LR877163">
    <property type="protein sequence ID" value="CAD2220992.1"/>
    <property type="molecule type" value="Genomic_DNA"/>
</dbReference>
<dbReference type="VEuPathDB" id="TriTrypDB:ADEAN_000851700"/>
<evidence type="ECO:0000313" key="4">
    <source>
        <dbReference type="Proteomes" id="UP000515908"/>
    </source>
</evidence>
<protein>
    <submittedName>
        <fullName evidence="3">Uncharacterized protein</fullName>
    </submittedName>
</protein>
<keyword evidence="2" id="KW-0812">Transmembrane</keyword>
<reference evidence="3 4" key="1">
    <citation type="submission" date="2020-08" db="EMBL/GenBank/DDBJ databases">
        <authorList>
            <person name="Newling K."/>
            <person name="Davey J."/>
            <person name="Forrester S."/>
        </authorList>
    </citation>
    <scope>NUCLEOTIDE SEQUENCE [LARGE SCALE GENOMIC DNA]</scope>
    <source>
        <strain evidence="4">Crithidia deanei Carvalho (ATCC PRA-265)</strain>
    </source>
</reference>
<gene>
    <name evidence="3" type="ORF">ADEAN_000851700</name>
</gene>
<feature type="region of interest" description="Disordered" evidence="1">
    <location>
        <begin position="230"/>
        <end position="257"/>
    </location>
</feature>
<evidence type="ECO:0000256" key="1">
    <source>
        <dbReference type="SAM" id="MobiDB-lite"/>
    </source>
</evidence>
<keyword evidence="2" id="KW-0472">Membrane</keyword>
<evidence type="ECO:0000256" key="2">
    <source>
        <dbReference type="SAM" id="Phobius"/>
    </source>
</evidence>
<organism evidence="3 4">
    <name type="scientific">Angomonas deanei</name>
    <dbReference type="NCBI Taxonomy" id="59799"/>
    <lineage>
        <taxon>Eukaryota</taxon>
        <taxon>Discoba</taxon>
        <taxon>Euglenozoa</taxon>
        <taxon>Kinetoplastea</taxon>
        <taxon>Metakinetoplastina</taxon>
        <taxon>Trypanosomatida</taxon>
        <taxon>Trypanosomatidae</taxon>
        <taxon>Strigomonadinae</taxon>
        <taxon>Angomonas</taxon>
    </lineage>
</organism>